<dbReference type="Gene3D" id="1.10.10.10">
    <property type="entry name" value="Winged helix-like DNA-binding domain superfamily/Winged helix DNA-binding domain"/>
    <property type="match status" value="1"/>
</dbReference>
<evidence type="ECO:0000313" key="6">
    <source>
        <dbReference type="EMBL" id="MCP3732527.1"/>
    </source>
</evidence>
<keyword evidence="3" id="KW-0804">Transcription</keyword>
<dbReference type="InterPro" id="IPR000524">
    <property type="entry name" value="Tscrpt_reg_HTH_GntR"/>
</dbReference>
<evidence type="ECO:0000256" key="4">
    <source>
        <dbReference type="SAM" id="MobiDB-lite"/>
    </source>
</evidence>
<reference evidence="6" key="1">
    <citation type="submission" date="2022-05" db="EMBL/GenBank/DDBJ databases">
        <title>Sphingomonas sp. strain MG17 Genome sequencing and assembly.</title>
        <authorList>
            <person name="Kim I."/>
        </authorList>
    </citation>
    <scope>NUCLEOTIDE SEQUENCE</scope>
    <source>
        <strain evidence="6">MG17</strain>
    </source>
</reference>
<evidence type="ECO:0000313" key="7">
    <source>
        <dbReference type="Proteomes" id="UP001139451"/>
    </source>
</evidence>
<dbReference type="InterPro" id="IPR008920">
    <property type="entry name" value="TF_FadR/GntR_C"/>
</dbReference>
<dbReference type="GO" id="GO:0003677">
    <property type="term" value="F:DNA binding"/>
    <property type="evidence" value="ECO:0007669"/>
    <property type="project" value="UniProtKB-KW"/>
</dbReference>
<dbReference type="SUPFAM" id="SSF46785">
    <property type="entry name" value="Winged helix' DNA-binding domain"/>
    <property type="match status" value="1"/>
</dbReference>
<sequence length="227" mass="25474">MNAQSDRGDDVEDDRRTLLSDRVRNALTDAIASGELEPGSPLDEQSLADRHGVSRTPVREALRQLQSSGLAETIGRRMVVAQVTTQRVMEMFEAMAEIEAVCVRLATYRMTPLERSQLLQIHDATEAAAASGDFDGYDGLNRDFHETLYRATHNGVLIEQALALRSRLAAFRRVQLRQQGRLDRSRTEHDDLIRAINEGDGETAARRMRAHMLTAARALDSYLKEQK</sequence>
<dbReference type="PRINTS" id="PR00035">
    <property type="entry name" value="HTHGNTR"/>
</dbReference>
<keyword evidence="2" id="KW-0238">DNA-binding</keyword>
<dbReference type="PANTHER" id="PTHR43537:SF49">
    <property type="entry name" value="TRANSCRIPTIONAL REGULATORY PROTEIN"/>
    <property type="match status" value="1"/>
</dbReference>
<evidence type="ECO:0000256" key="1">
    <source>
        <dbReference type="ARBA" id="ARBA00023015"/>
    </source>
</evidence>
<protein>
    <submittedName>
        <fullName evidence="6">GntR family transcriptional regulator</fullName>
    </submittedName>
</protein>
<dbReference type="GO" id="GO:0003700">
    <property type="term" value="F:DNA-binding transcription factor activity"/>
    <property type="evidence" value="ECO:0007669"/>
    <property type="project" value="InterPro"/>
</dbReference>
<comment type="caution">
    <text evidence="6">The sequence shown here is derived from an EMBL/GenBank/DDBJ whole genome shotgun (WGS) entry which is preliminary data.</text>
</comment>
<evidence type="ECO:0000256" key="3">
    <source>
        <dbReference type="ARBA" id="ARBA00023163"/>
    </source>
</evidence>
<evidence type="ECO:0000256" key="2">
    <source>
        <dbReference type="ARBA" id="ARBA00023125"/>
    </source>
</evidence>
<dbReference type="PANTHER" id="PTHR43537">
    <property type="entry name" value="TRANSCRIPTIONAL REGULATOR, GNTR FAMILY"/>
    <property type="match status" value="1"/>
</dbReference>
<feature type="domain" description="HTH gntR-type" evidence="5">
    <location>
        <begin position="17"/>
        <end position="83"/>
    </location>
</feature>
<dbReference type="Pfam" id="PF00392">
    <property type="entry name" value="GntR"/>
    <property type="match status" value="1"/>
</dbReference>
<dbReference type="Gene3D" id="1.20.120.530">
    <property type="entry name" value="GntR ligand-binding domain-like"/>
    <property type="match status" value="1"/>
</dbReference>
<evidence type="ECO:0000259" key="5">
    <source>
        <dbReference type="PROSITE" id="PS50949"/>
    </source>
</evidence>
<dbReference type="Pfam" id="PF07729">
    <property type="entry name" value="FCD"/>
    <property type="match status" value="1"/>
</dbReference>
<keyword evidence="1" id="KW-0805">Transcription regulation</keyword>
<organism evidence="6 7">
    <name type="scientific">Sphingomonas tagetis</name>
    <dbReference type="NCBI Taxonomy" id="2949092"/>
    <lineage>
        <taxon>Bacteria</taxon>
        <taxon>Pseudomonadati</taxon>
        <taxon>Pseudomonadota</taxon>
        <taxon>Alphaproteobacteria</taxon>
        <taxon>Sphingomonadales</taxon>
        <taxon>Sphingomonadaceae</taxon>
        <taxon>Sphingomonas</taxon>
    </lineage>
</organism>
<dbReference type="PROSITE" id="PS50949">
    <property type="entry name" value="HTH_GNTR"/>
    <property type="match status" value="1"/>
</dbReference>
<dbReference type="RefSeq" id="WP_254296058.1">
    <property type="nucleotide sequence ID" value="NZ_JAMLDX010000019.1"/>
</dbReference>
<dbReference type="CDD" id="cd07377">
    <property type="entry name" value="WHTH_GntR"/>
    <property type="match status" value="1"/>
</dbReference>
<dbReference type="InterPro" id="IPR036390">
    <property type="entry name" value="WH_DNA-bd_sf"/>
</dbReference>
<dbReference type="AlphaFoldDB" id="A0A9X2HLW9"/>
<proteinExistence type="predicted"/>
<dbReference type="InterPro" id="IPR011711">
    <property type="entry name" value="GntR_C"/>
</dbReference>
<dbReference type="Proteomes" id="UP001139451">
    <property type="component" value="Unassembled WGS sequence"/>
</dbReference>
<dbReference type="SMART" id="SM00895">
    <property type="entry name" value="FCD"/>
    <property type="match status" value="1"/>
</dbReference>
<feature type="region of interest" description="Disordered" evidence="4">
    <location>
        <begin position="30"/>
        <end position="55"/>
    </location>
</feature>
<dbReference type="EMBL" id="JAMLDX010000019">
    <property type="protein sequence ID" value="MCP3732527.1"/>
    <property type="molecule type" value="Genomic_DNA"/>
</dbReference>
<dbReference type="SUPFAM" id="SSF48008">
    <property type="entry name" value="GntR ligand-binding domain-like"/>
    <property type="match status" value="1"/>
</dbReference>
<name>A0A9X2HLW9_9SPHN</name>
<keyword evidence="7" id="KW-1185">Reference proteome</keyword>
<gene>
    <name evidence="6" type="ORF">M9978_19060</name>
</gene>
<dbReference type="InterPro" id="IPR036388">
    <property type="entry name" value="WH-like_DNA-bd_sf"/>
</dbReference>
<dbReference type="SMART" id="SM00345">
    <property type="entry name" value="HTH_GNTR"/>
    <property type="match status" value="1"/>
</dbReference>
<accession>A0A9X2HLW9</accession>